<evidence type="ECO:0000256" key="1">
    <source>
        <dbReference type="ARBA" id="ARBA00022723"/>
    </source>
</evidence>
<evidence type="ECO:0000256" key="2">
    <source>
        <dbReference type="ARBA" id="ARBA00022833"/>
    </source>
</evidence>
<evidence type="ECO:0000313" key="6">
    <source>
        <dbReference type="EMBL" id="MCR0985827.1"/>
    </source>
</evidence>
<dbReference type="InterPro" id="IPR002328">
    <property type="entry name" value="ADH_Zn_CS"/>
</dbReference>
<protein>
    <submittedName>
        <fullName evidence="6">Zinc-binding dehydrogenase</fullName>
    </submittedName>
</protein>
<keyword evidence="2 4" id="KW-0862">Zinc</keyword>
<comment type="similarity">
    <text evidence="4">Belongs to the zinc-containing alcohol dehydrogenase family.</text>
</comment>
<evidence type="ECO:0000256" key="4">
    <source>
        <dbReference type="RuleBase" id="RU361277"/>
    </source>
</evidence>
<proteinExistence type="inferred from homology"/>
<name>A0ABT1XCH8_9PROT</name>
<dbReference type="PROSITE" id="PS00059">
    <property type="entry name" value="ADH_ZINC"/>
    <property type="match status" value="1"/>
</dbReference>
<gene>
    <name evidence="6" type="ORF">NRP21_27620</name>
</gene>
<evidence type="ECO:0000313" key="7">
    <source>
        <dbReference type="Proteomes" id="UP001524642"/>
    </source>
</evidence>
<dbReference type="Proteomes" id="UP001524642">
    <property type="component" value="Unassembled WGS sequence"/>
</dbReference>
<dbReference type="InterPro" id="IPR050129">
    <property type="entry name" value="Zn_alcohol_dh"/>
</dbReference>
<sequence>MSDVTLPPFSRAVVVRRFCDPVAVEPVPVPDTVEPGALLVRMRACSICGTDVHFWQGELARKPSLPTILGHEMVGRIVRIGAGAERDSIGQPLATGDRVVWTHTNCDSCWYCTVAMQPMLCTNRRVYMHQSIEKPPYLLGGFSEYGYVLPESGRVRVPDEVSDAVASLSSCALRSVMEAFDNLGEVRSHEHVAVQGAGPLGILAAAVARMAGARTVSVIGAPDSRLVLARDFGATHVFSIADTNHSDRLKALRDMTEGRGPDIVIEFTGHPPAFVEGLELVRPGGRYLTGGQLGEGQTTFSPSLIVRKGLRVIGTLSGGARAYWRALQFVVAHQDRIPFESMITGRYTLDEAPVALERMRRLEEMKPLITFD</sequence>
<comment type="cofactor">
    <cofactor evidence="4">
        <name>Zn(2+)</name>
        <dbReference type="ChEBI" id="CHEBI:29105"/>
    </cofactor>
</comment>
<dbReference type="InterPro" id="IPR020843">
    <property type="entry name" value="ER"/>
</dbReference>
<evidence type="ECO:0000256" key="3">
    <source>
        <dbReference type="ARBA" id="ARBA00023002"/>
    </source>
</evidence>
<dbReference type="SUPFAM" id="SSF51735">
    <property type="entry name" value="NAD(P)-binding Rossmann-fold domains"/>
    <property type="match status" value="1"/>
</dbReference>
<dbReference type="PANTHER" id="PTHR43401">
    <property type="entry name" value="L-THREONINE 3-DEHYDROGENASE"/>
    <property type="match status" value="1"/>
</dbReference>
<dbReference type="Gene3D" id="3.90.180.10">
    <property type="entry name" value="Medium-chain alcohol dehydrogenases, catalytic domain"/>
    <property type="match status" value="1"/>
</dbReference>
<keyword evidence="3" id="KW-0560">Oxidoreductase</keyword>
<dbReference type="CDD" id="cd08231">
    <property type="entry name" value="MDR_TM0436_like"/>
    <property type="match status" value="1"/>
</dbReference>
<feature type="domain" description="Enoyl reductase (ER)" evidence="5">
    <location>
        <begin position="16"/>
        <end position="369"/>
    </location>
</feature>
<dbReference type="SMART" id="SM00829">
    <property type="entry name" value="PKS_ER"/>
    <property type="match status" value="1"/>
</dbReference>
<accession>A0ABT1XCH8</accession>
<dbReference type="PANTHER" id="PTHR43401:SF2">
    <property type="entry name" value="L-THREONINE 3-DEHYDROGENASE"/>
    <property type="match status" value="1"/>
</dbReference>
<keyword evidence="1 4" id="KW-0479">Metal-binding</keyword>
<evidence type="ECO:0000259" key="5">
    <source>
        <dbReference type="SMART" id="SM00829"/>
    </source>
</evidence>
<dbReference type="InterPro" id="IPR036291">
    <property type="entry name" value="NAD(P)-bd_dom_sf"/>
</dbReference>
<dbReference type="InterPro" id="IPR013154">
    <property type="entry name" value="ADH-like_N"/>
</dbReference>
<dbReference type="EMBL" id="JANJOU010000043">
    <property type="protein sequence ID" value="MCR0985827.1"/>
    <property type="molecule type" value="Genomic_DNA"/>
</dbReference>
<reference evidence="6 7" key="1">
    <citation type="submission" date="2022-06" db="EMBL/GenBank/DDBJ databases">
        <title>Roseomonas CN29.</title>
        <authorList>
            <person name="Cheng Y."/>
            <person name="He X."/>
        </authorList>
    </citation>
    <scope>NUCLEOTIDE SEQUENCE [LARGE SCALE GENOMIC DNA]</scope>
    <source>
        <strain evidence="6 7">CN29</strain>
    </source>
</reference>
<dbReference type="Pfam" id="PF00107">
    <property type="entry name" value="ADH_zinc_N"/>
    <property type="match status" value="1"/>
</dbReference>
<comment type="caution">
    <text evidence="6">The sequence shown here is derived from an EMBL/GenBank/DDBJ whole genome shotgun (WGS) entry which is preliminary data.</text>
</comment>
<keyword evidence="7" id="KW-1185">Reference proteome</keyword>
<dbReference type="Pfam" id="PF08240">
    <property type="entry name" value="ADH_N"/>
    <property type="match status" value="1"/>
</dbReference>
<dbReference type="InterPro" id="IPR011032">
    <property type="entry name" value="GroES-like_sf"/>
</dbReference>
<dbReference type="RefSeq" id="WP_257719474.1">
    <property type="nucleotide sequence ID" value="NZ_JANJOU010000043.1"/>
</dbReference>
<dbReference type="InterPro" id="IPR013149">
    <property type="entry name" value="ADH-like_C"/>
</dbReference>
<dbReference type="SUPFAM" id="SSF50129">
    <property type="entry name" value="GroES-like"/>
    <property type="match status" value="1"/>
</dbReference>
<organism evidence="6 7">
    <name type="scientific">Roseomonas populi</name>
    <dbReference type="NCBI Taxonomy" id="3121582"/>
    <lineage>
        <taxon>Bacteria</taxon>
        <taxon>Pseudomonadati</taxon>
        <taxon>Pseudomonadota</taxon>
        <taxon>Alphaproteobacteria</taxon>
        <taxon>Acetobacterales</taxon>
        <taxon>Roseomonadaceae</taxon>
        <taxon>Roseomonas</taxon>
    </lineage>
</organism>
<dbReference type="Gene3D" id="3.40.50.720">
    <property type="entry name" value="NAD(P)-binding Rossmann-like Domain"/>
    <property type="match status" value="1"/>
</dbReference>